<dbReference type="GO" id="GO:0043168">
    <property type="term" value="F:anion binding"/>
    <property type="evidence" value="ECO:0007669"/>
    <property type="project" value="UniProtKB-ARBA"/>
</dbReference>
<dbReference type="Gene3D" id="3.40.50.720">
    <property type="entry name" value="NAD(P)-binding Rossmann-like Domain"/>
    <property type="match status" value="1"/>
</dbReference>
<dbReference type="STRING" id="1435377.SUSAZ_09790"/>
<dbReference type="Pfam" id="PF00107">
    <property type="entry name" value="ADH_zinc_N"/>
    <property type="match status" value="1"/>
</dbReference>
<dbReference type="InterPro" id="IPR036291">
    <property type="entry name" value="NAD(P)-bd_dom_sf"/>
</dbReference>
<dbReference type="InterPro" id="IPR013149">
    <property type="entry name" value="ADH-like_C"/>
</dbReference>
<evidence type="ECO:0000256" key="5">
    <source>
        <dbReference type="ARBA" id="ARBA00023002"/>
    </source>
</evidence>
<dbReference type="PROSITE" id="PS00059">
    <property type="entry name" value="ADH_ZINC"/>
    <property type="match status" value="1"/>
</dbReference>
<evidence type="ECO:0000256" key="1">
    <source>
        <dbReference type="ARBA" id="ARBA00001947"/>
    </source>
</evidence>
<dbReference type="InterPro" id="IPR020843">
    <property type="entry name" value="ER"/>
</dbReference>
<name>A0A0U2NAT8_9CREN</name>
<keyword evidence="3 7" id="KW-0862">Zinc</keyword>
<dbReference type="GeneID" id="14552662"/>
<evidence type="ECO:0000259" key="8">
    <source>
        <dbReference type="SMART" id="SM00829"/>
    </source>
</evidence>
<organism evidence="9 12">
    <name type="scientific">Sulfolobus acidocaldarius</name>
    <dbReference type="NCBI Taxonomy" id="2285"/>
    <lineage>
        <taxon>Archaea</taxon>
        <taxon>Thermoproteota</taxon>
        <taxon>Thermoprotei</taxon>
        <taxon>Sulfolobales</taxon>
        <taxon>Sulfolobaceae</taxon>
        <taxon>Sulfolobus</taxon>
    </lineage>
</organism>
<dbReference type="PANTHER" id="PTHR43401">
    <property type="entry name" value="L-THREONINE 3-DEHYDROGENASE"/>
    <property type="match status" value="1"/>
</dbReference>
<evidence type="ECO:0000256" key="6">
    <source>
        <dbReference type="ARBA" id="ARBA00023277"/>
    </source>
</evidence>
<dbReference type="SUPFAM" id="SSF51735">
    <property type="entry name" value="NAD(P)-binding Rossmann-fold domains"/>
    <property type="match status" value="1"/>
</dbReference>
<keyword evidence="4" id="KW-0521">NADP</keyword>
<evidence type="ECO:0000256" key="4">
    <source>
        <dbReference type="ARBA" id="ARBA00022857"/>
    </source>
</evidence>
<reference evidence="11 12" key="1">
    <citation type="submission" date="2015-12" db="EMBL/GenBank/DDBJ databases">
        <title>A stable core within a dynamic pangenome in Sulfolobus acidocaldarius.</title>
        <authorList>
            <person name="Anderson R."/>
            <person name="Kouris A."/>
            <person name="Seward C."/>
            <person name="Campbell K."/>
            <person name="Whitaker R."/>
        </authorList>
    </citation>
    <scope>NUCLEOTIDE SEQUENCE [LARGE SCALE GENOMIC DNA]</scope>
    <source>
        <strain evidence="9 12">GG12-C01-09</strain>
        <strain evidence="10 11">NG05B_CO5_07</strain>
    </source>
</reference>
<dbReference type="PANTHER" id="PTHR43401:SF4">
    <property type="entry name" value="D-ARABINOSE 1-DEHYDROGENASE (NADP(+))"/>
    <property type="match status" value="1"/>
</dbReference>
<accession>A0A0U2NAT8</accession>
<gene>
    <name evidence="9" type="ORF">ATY89_07360</name>
    <name evidence="10" type="ORF">ATZ20_10380</name>
</gene>
<dbReference type="Pfam" id="PF08240">
    <property type="entry name" value="ADH_N"/>
    <property type="match status" value="1"/>
</dbReference>
<dbReference type="EMBL" id="CP013695">
    <property type="protein sequence ID" value="ALU32511.1"/>
    <property type="molecule type" value="Genomic_DNA"/>
</dbReference>
<proteinExistence type="inferred from homology"/>
<dbReference type="Proteomes" id="UP000060043">
    <property type="component" value="Chromosome"/>
</dbReference>
<evidence type="ECO:0000313" key="10">
    <source>
        <dbReference type="EMBL" id="ALU32511.1"/>
    </source>
</evidence>
<evidence type="ECO:0000313" key="11">
    <source>
        <dbReference type="Proteomes" id="UP000060043"/>
    </source>
</evidence>
<comment type="cofactor">
    <cofactor evidence="1 7">
        <name>Zn(2+)</name>
        <dbReference type="ChEBI" id="CHEBI:29105"/>
    </cofactor>
</comment>
<dbReference type="InterPro" id="IPR013154">
    <property type="entry name" value="ADH-like_N"/>
</dbReference>
<comment type="similarity">
    <text evidence="7">Belongs to the zinc-containing alcohol dehydrogenase family.</text>
</comment>
<dbReference type="GO" id="GO:0016491">
    <property type="term" value="F:oxidoreductase activity"/>
    <property type="evidence" value="ECO:0007669"/>
    <property type="project" value="UniProtKB-KW"/>
</dbReference>
<dbReference type="AlphaFoldDB" id="A0A0U2NAT8"/>
<dbReference type="FunFam" id="3.40.50.720:FF:000003">
    <property type="entry name" value="S-(hydroxymethyl)glutathione dehydrogenase"/>
    <property type="match status" value="1"/>
</dbReference>
<dbReference type="OMA" id="SCYIGCG"/>
<evidence type="ECO:0000256" key="2">
    <source>
        <dbReference type="ARBA" id="ARBA00022723"/>
    </source>
</evidence>
<sequence>MLAGVLHNYKEPITVEEVEIEEPKENEVMIEVKATGMCHSDVNVFLGSTPVPTPVIAGHEIAGRVVKVGHNVSRVKEGDRVISTFIQPCGKCKNCISGMENLCETFASVRLKGTMFDGTTRVKYKDGRSIRTFLGGGFAEYSIVHENALTRMEDSNVNIEELAVLGCSGITAYGAISSANVRPGDSVAVVGVGGVGLSVIQMLRAVGAGRIIALGTKKWKLEKALELGATDFINTKESEPVKTLKEMTNGGPDIIIEAGGTQETIQMALEGVRIGGKVVLIGLPPTSALIPVRVSMIVRNGITIIGNYGSKPRVDMPKLVELVRTKRYDPQKLITGKFKLEEINEAVKLLEEGLAIRSLIIPH</sequence>
<keyword evidence="5" id="KW-0560">Oxidoreductase</keyword>
<dbReference type="InterPro" id="IPR011032">
    <property type="entry name" value="GroES-like_sf"/>
</dbReference>
<dbReference type="RefSeq" id="WP_011278940.1">
    <property type="nucleotide sequence ID" value="NZ_BHWZ01000006.1"/>
</dbReference>
<dbReference type="GO" id="GO:0051262">
    <property type="term" value="P:protein tetramerization"/>
    <property type="evidence" value="ECO:0007669"/>
    <property type="project" value="UniProtKB-ARBA"/>
</dbReference>
<evidence type="ECO:0000313" key="12">
    <source>
        <dbReference type="Proteomes" id="UP000065473"/>
    </source>
</evidence>
<keyword evidence="6" id="KW-0119">Carbohydrate metabolism</keyword>
<dbReference type="SUPFAM" id="SSF50129">
    <property type="entry name" value="GroES-like"/>
    <property type="match status" value="2"/>
</dbReference>
<dbReference type="GO" id="GO:0008270">
    <property type="term" value="F:zinc ion binding"/>
    <property type="evidence" value="ECO:0007669"/>
    <property type="project" value="InterPro"/>
</dbReference>
<dbReference type="Proteomes" id="UP000065473">
    <property type="component" value="Chromosome"/>
</dbReference>
<dbReference type="GO" id="GO:0030554">
    <property type="term" value="F:adenyl nucleotide binding"/>
    <property type="evidence" value="ECO:0007669"/>
    <property type="project" value="UniProtKB-ARBA"/>
</dbReference>
<dbReference type="OrthoDB" id="73567at2157"/>
<protein>
    <submittedName>
        <fullName evidence="9">Succinate-semialdehyde dehydrogenase</fullName>
    </submittedName>
</protein>
<dbReference type="Gene3D" id="3.90.180.10">
    <property type="entry name" value="Medium-chain alcohol dehydrogenases, catalytic domain"/>
    <property type="match status" value="1"/>
</dbReference>
<evidence type="ECO:0000256" key="3">
    <source>
        <dbReference type="ARBA" id="ARBA00022833"/>
    </source>
</evidence>
<evidence type="ECO:0000313" key="9">
    <source>
        <dbReference type="EMBL" id="ALU29773.1"/>
    </source>
</evidence>
<dbReference type="InterPro" id="IPR050129">
    <property type="entry name" value="Zn_alcohol_dh"/>
</dbReference>
<dbReference type="PaxDb" id="1435377-SUSAZ_09790"/>
<keyword evidence="2 7" id="KW-0479">Metal-binding</keyword>
<dbReference type="SMART" id="SM00829">
    <property type="entry name" value="PKS_ER"/>
    <property type="match status" value="1"/>
</dbReference>
<dbReference type="InterPro" id="IPR002328">
    <property type="entry name" value="ADH_Zn_CS"/>
</dbReference>
<evidence type="ECO:0000256" key="7">
    <source>
        <dbReference type="RuleBase" id="RU361277"/>
    </source>
</evidence>
<dbReference type="EMBL" id="CP013694">
    <property type="protein sequence ID" value="ALU29773.1"/>
    <property type="molecule type" value="Genomic_DNA"/>
</dbReference>
<feature type="domain" description="Enoyl reductase (ER)" evidence="8">
    <location>
        <begin position="4"/>
        <end position="356"/>
    </location>
</feature>